<accession>A0ABD4Z8D7</accession>
<protein>
    <recommendedName>
        <fullName evidence="3">Roadblock/LC7 domain-containing protein</fullName>
    </recommendedName>
</protein>
<dbReference type="RefSeq" id="WP_285274467.1">
    <property type="nucleotide sequence ID" value="NZ_JASNVW010000009.1"/>
</dbReference>
<keyword evidence="2" id="KW-1185">Reference proteome</keyword>
<proteinExistence type="predicted"/>
<dbReference type="Proteomes" id="UP001529235">
    <property type="component" value="Unassembled WGS sequence"/>
</dbReference>
<gene>
    <name evidence="1" type="ORF">QPL79_08900</name>
</gene>
<evidence type="ECO:0000313" key="2">
    <source>
        <dbReference type="Proteomes" id="UP001529235"/>
    </source>
</evidence>
<sequence length="111" mass="12584">MYRNIPEAEGASLKTELITRDSVYAVYCDPEEILECNDYACALEIYSTCLADVTGIDINNIRVETIKFVRKGKVIVYAANNNRYCLCVHRYDISGIELCEEVTQICNQKSS</sequence>
<evidence type="ECO:0008006" key="3">
    <source>
        <dbReference type="Google" id="ProtNLM"/>
    </source>
</evidence>
<name>A0ABD4Z8D7_9CREN</name>
<dbReference type="AlphaFoldDB" id="A0ABD4Z8D7"/>
<reference evidence="1 2" key="1">
    <citation type="submission" date="2023-05" db="EMBL/GenBank/DDBJ databases">
        <title>A new hyperthermophilic archaea 'Ignisphaera cupida' sp. nov. and description of the family 'Ignisphaeraceae' fam. nov.</title>
        <authorList>
            <person name="Podosokorskaya O.A."/>
            <person name="Elcheninov A.G."/>
            <person name="Klukina A."/>
            <person name="Merkel A.Y."/>
        </authorList>
    </citation>
    <scope>NUCLEOTIDE SEQUENCE [LARGE SCALE GENOMIC DNA]</scope>
    <source>
        <strain evidence="1 2">4213-co</strain>
    </source>
</reference>
<evidence type="ECO:0000313" key="1">
    <source>
        <dbReference type="EMBL" id="MDK6029480.1"/>
    </source>
</evidence>
<comment type="caution">
    <text evidence="1">The sequence shown here is derived from an EMBL/GenBank/DDBJ whole genome shotgun (WGS) entry which is preliminary data.</text>
</comment>
<dbReference type="EMBL" id="JASNVW010000009">
    <property type="protein sequence ID" value="MDK6029480.1"/>
    <property type="molecule type" value="Genomic_DNA"/>
</dbReference>
<organism evidence="1 2">
    <name type="scientific">Ignisphaera cupida</name>
    <dbReference type="NCBI Taxonomy" id="3050454"/>
    <lineage>
        <taxon>Archaea</taxon>
        <taxon>Thermoproteota</taxon>
        <taxon>Thermoprotei</taxon>
        <taxon>Desulfurococcales</taxon>
        <taxon>Desulfurococcaceae</taxon>
        <taxon>Ignisphaera</taxon>
    </lineage>
</organism>